<feature type="region of interest" description="Disordered" evidence="1">
    <location>
        <begin position="28"/>
        <end position="71"/>
    </location>
</feature>
<name>A0ABR4CZB5_9HELO</name>
<sequence length="71" mass="8297">MGMPHLAHTYWPSLMYKSTDFRNMGLSRVSKEPRHTAEIDTCSEPGSRISRKRPPKGLRHSQRNFERNSLQ</sequence>
<feature type="compositionally biased region" description="Basic residues" evidence="1">
    <location>
        <begin position="49"/>
        <end position="62"/>
    </location>
</feature>
<gene>
    <name evidence="2" type="ORF">VTL71DRAFT_8197</name>
</gene>
<protein>
    <submittedName>
        <fullName evidence="2">Uncharacterized protein</fullName>
    </submittedName>
</protein>
<keyword evidence="3" id="KW-1185">Reference proteome</keyword>
<proteinExistence type="predicted"/>
<accession>A0ABR4CZB5</accession>
<comment type="caution">
    <text evidence="2">The sequence shown here is derived from an EMBL/GenBank/DDBJ whole genome shotgun (WGS) entry which is preliminary data.</text>
</comment>
<evidence type="ECO:0000313" key="3">
    <source>
        <dbReference type="Proteomes" id="UP001595075"/>
    </source>
</evidence>
<feature type="compositionally biased region" description="Basic and acidic residues" evidence="1">
    <location>
        <begin position="29"/>
        <end position="38"/>
    </location>
</feature>
<organism evidence="2 3">
    <name type="scientific">Oculimacula yallundae</name>
    <dbReference type="NCBI Taxonomy" id="86028"/>
    <lineage>
        <taxon>Eukaryota</taxon>
        <taxon>Fungi</taxon>
        <taxon>Dikarya</taxon>
        <taxon>Ascomycota</taxon>
        <taxon>Pezizomycotina</taxon>
        <taxon>Leotiomycetes</taxon>
        <taxon>Helotiales</taxon>
        <taxon>Ploettnerulaceae</taxon>
        <taxon>Oculimacula</taxon>
    </lineage>
</organism>
<dbReference type="Proteomes" id="UP001595075">
    <property type="component" value="Unassembled WGS sequence"/>
</dbReference>
<evidence type="ECO:0000256" key="1">
    <source>
        <dbReference type="SAM" id="MobiDB-lite"/>
    </source>
</evidence>
<evidence type="ECO:0000313" key="2">
    <source>
        <dbReference type="EMBL" id="KAL2074419.1"/>
    </source>
</evidence>
<dbReference type="EMBL" id="JAZHXI010000002">
    <property type="protein sequence ID" value="KAL2074419.1"/>
    <property type="molecule type" value="Genomic_DNA"/>
</dbReference>
<reference evidence="2 3" key="1">
    <citation type="journal article" date="2024" name="Commun. Biol.">
        <title>Comparative genomic analysis of thermophilic fungi reveals convergent evolutionary adaptations and gene losses.</title>
        <authorList>
            <person name="Steindorff A.S."/>
            <person name="Aguilar-Pontes M.V."/>
            <person name="Robinson A.J."/>
            <person name="Andreopoulos B."/>
            <person name="LaButti K."/>
            <person name="Kuo A."/>
            <person name="Mondo S."/>
            <person name="Riley R."/>
            <person name="Otillar R."/>
            <person name="Haridas S."/>
            <person name="Lipzen A."/>
            <person name="Grimwood J."/>
            <person name="Schmutz J."/>
            <person name="Clum A."/>
            <person name="Reid I.D."/>
            <person name="Moisan M.C."/>
            <person name="Butler G."/>
            <person name="Nguyen T.T.M."/>
            <person name="Dewar K."/>
            <person name="Conant G."/>
            <person name="Drula E."/>
            <person name="Henrissat B."/>
            <person name="Hansel C."/>
            <person name="Singer S."/>
            <person name="Hutchinson M.I."/>
            <person name="de Vries R.P."/>
            <person name="Natvig D.O."/>
            <person name="Powell A.J."/>
            <person name="Tsang A."/>
            <person name="Grigoriev I.V."/>
        </authorList>
    </citation>
    <scope>NUCLEOTIDE SEQUENCE [LARGE SCALE GENOMIC DNA]</scope>
    <source>
        <strain evidence="2 3">CBS 494.80</strain>
    </source>
</reference>